<evidence type="ECO:0000256" key="1">
    <source>
        <dbReference type="ARBA" id="ARBA00008591"/>
    </source>
</evidence>
<dbReference type="Pfam" id="PF01865">
    <property type="entry name" value="PhoU_div"/>
    <property type="match status" value="1"/>
</dbReference>
<comment type="caution">
    <text evidence="2">The sequence shown here is derived from an EMBL/GenBank/DDBJ whole genome shotgun (WGS) entry which is preliminary data.</text>
</comment>
<dbReference type="InterPro" id="IPR038078">
    <property type="entry name" value="PhoU-like_sf"/>
</dbReference>
<proteinExistence type="inferred from homology"/>
<dbReference type="Gene3D" id="1.20.58.220">
    <property type="entry name" value="Phosphate transport system protein phou homolog 2, domain 2"/>
    <property type="match status" value="1"/>
</dbReference>
<dbReference type="EMBL" id="BART01029496">
    <property type="protein sequence ID" value="GAH01913.1"/>
    <property type="molecule type" value="Genomic_DNA"/>
</dbReference>
<organism evidence="2">
    <name type="scientific">marine sediment metagenome</name>
    <dbReference type="NCBI Taxonomy" id="412755"/>
    <lineage>
        <taxon>unclassified sequences</taxon>
        <taxon>metagenomes</taxon>
        <taxon>ecological metagenomes</taxon>
    </lineage>
</organism>
<dbReference type="InterPro" id="IPR018445">
    <property type="entry name" value="Put_Phosphate_transp_reg"/>
</dbReference>
<name>X1DZS6_9ZZZZ</name>
<comment type="similarity">
    <text evidence="1">Belongs to the UPF0111 family.</text>
</comment>
<sequence length="220" mass="26282">MKEISEKELKKLSIDELTHLFVDNINDQNLKLIEGIEFLVEEDFDNFTQNLNYVIETNTEVRIKKTFESKIFKSKLMFSKADRLKLFNKINDIKNIGEFSANKMLLYKVVFPDEEFKLQILNILKSLKLISNQLTDAIKFIGSDLTKAHDICETIKDERRKMRIEEWQLLNRLYNYDMDYLSRTFLYLKELIEGVMMLADHIKSFSEYIQFLAIKYLIFE</sequence>
<reference evidence="2" key="1">
    <citation type="journal article" date="2014" name="Front. Microbiol.">
        <title>High frequency of phylogenetically diverse reductive dehalogenase-homologous genes in deep subseafloor sedimentary metagenomes.</title>
        <authorList>
            <person name="Kawai M."/>
            <person name="Futagami T."/>
            <person name="Toyoda A."/>
            <person name="Takaki Y."/>
            <person name="Nishi S."/>
            <person name="Hori S."/>
            <person name="Arai W."/>
            <person name="Tsubouchi T."/>
            <person name="Morono Y."/>
            <person name="Uchiyama I."/>
            <person name="Ito T."/>
            <person name="Fujiyama A."/>
            <person name="Inagaki F."/>
            <person name="Takami H."/>
        </authorList>
    </citation>
    <scope>NUCLEOTIDE SEQUENCE</scope>
    <source>
        <strain evidence="2">Expedition CK06-06</strain>
    </source>
</reference>
<evidence type="ECO:0000313" key="2">
    <source>
        <dbReference type="EMBL" id="GAH01913.1"/>
    </source>
</evidence>
<accession>X1DZS6</accession>
<gene>
    <name evidence="2" type="ORF">S01H4_51739</name>
</gene>
<dbReference type="AlphaFoldDB" id="X1DZS6"/>
<protein>
    <recommendedName>
        <fullName evidence="3">DUF47 family protein</fullName>
    </recommendedName>
</protein>
<evidence type="ECO:0008006" key="3">
    <source>
        <dbReference type="Google" id="ProtNLM"/>
    </source>
</evidence>